<dbReference type="GO" id="GO:0004523">
    <property type="term" value="F:RNA-DNA hybrid ribonuclease activity"/>
    <property type="evidence" value="ECO:0007669"/>
    <property type="project" value="InterPro"/>
</dbReference>
<dbReference type="InterPro" id="IPR053151">
    <property type="entry name" value="RNase_H-like"/>
</dbReference>
<protein>
    <recommendedName>
        <fullName evidence="1">RNase H type-1 domain-containing protein</fullName>
    </recommendedName>
</protein>
<keyword evidence="3" id="KW-1185">Reference proteome</keyword>
<dbReference type="PANTHER" id="PTHR47723">
    <property type="entry name" value="OS05G0353850 PROTEIN"/>
    <property type="match status" value="1"/>
</dbReference>
<dbReference type="Pfam" id="PF13456">
    <property type="entry name" value="RVT_3"/>
    <property type="match status" value="1"/>
</dbReference>
<sequence>MLDKGMIPNSDAREAVSNKKYWKAKDQEYMEFSEAMINKVFNIFKTKNCKENHIYGKDFMQSGWGTINILVVLPDALIVARDQELQHIPAKLDSKKRKLNAFLRILQHEQHDVMINMMRIRCGAFKLDGTTIMVAEAVGLREGLKFARRKGIQKLLVEGDSNIVINVAFGQWEIPWHIHSIVQDIQMLAKEFLLVEGKQFSGKLNL</sequence>
<gene>
    <name evidence="2" type="ORF">DVH24_002034</name>
</gene>
<reference evidence="2 3" key="1">
    <citation type="submission" date="2018-10" db="EMBL/GenBank/DDBJ databases">
        <title>A high-quality apple genome assembly.</title>
        <authorList>
            <person name="Hu J."/>
        </authorList>
    </citation>
    <scope>NUCLEOTIDE SEQUENCE [LARGE SCALE GENOMIC DNA]</scope>
    <source>
        <strain evidence="3">cv. HFTH1</strain>
        <tissue evidence="2">Young leaf</tissue>
    </source>
</reference>
<dbReference type="GO" id="GO:0003676">
    <property type="term" value="F:nucleic acid binding"/>
    <property type="evidence" value="ECO:0007669"/>
    <property type="project" value="InterPro"/>
</dbReference>
<organism evidence="2 3">
    <name type="scientific">Malus domestica</name>
    <name type="common">Apple</name>
    <name type="synonym">Pyrus malus</name>
    <dbReference type="NCBI Taxonomy" id="3750"/>
    <lineage>
        <taxon>Eukaryota</taxon>
        <taxon>Viridiplantae</taxon>
        <taxon>Streptophyta</taxon>
        <taxon>Embryophyta</taxon>
        <taxon>Tracheophyta</taxon>
        <taxon>Spermatophyta</taxon>
        <taxon>Magnoliopsida</taxon>
        <taxon>eudicotyledons</taxon>
        <taxon>Gunneridae</taxon>
        <taxon>Pentapetalae</taxon>
        <taxon>rosids</taxon>
        <taxon>fabids</taxon>
        <taxon>Rosales</taxon>
        <taxon>Rosaceae</taxon>
        <taxon>Amygdaloideae</taxon>
        <taxon>Maleae</taxon>
        <taxon>Malus</taxon>
    </lineage>
</organism>
<evidence type="ECO:0000313" key="3">
    <source>
        <dbReference type="Proteomes" id="UP000290289"/>
    </source>
</evidence>
<dbReference type="SUPFAM" id="SSF53098">
    <property type="entry name" value="Ribonuclease H-like"/>
    <property type="match status" value="1"/>
</dbReference>
<dbReference type="CDD" id="cd06222">
    <property type="entry name" value="RNase_H_like"/>
    <property type="match status" value="1"/>
</dbReference>
<accession>A0A498I4T8</accession>
<evidence type="ECO:0000259" key="1">
    <source>
        <dbReference type="Pfam" id="PF13456"/>
    </source>
</evidence>
<name>A0A498I4T8_MALDO</name>
<dbReference type="InterPro" id="IPR036397">
    <property type="entry name" value="RNaseH_sf"/>
</dbReference>
<dbReference type="EMBL" id="RDQH01000339">
    <property type="protein sequence ID" value="RXH78516.1"/>
    <property type="molecule type" value="Genomic_DNA"/>
</dbReference>
<evidence type="ECO:0000313" key="2">
    <source>
        <dbReference type="EMBL" id="RXH78516.1"/>
    </source>
</evidence>
<dbReference type="InterPro" id="IPR044730">
    <property type="entry name" value="RNase_H-like_dom_plant"/>
</dbReference>
<proteinExistence type="predicted"/>
<dbReference type="InterPro" id="IPR002156">
    <property type="entry name" value="RNaseH_domain"/>
</dbReference>
<dbReference type="Gene3D" id="3.30.420.10">
    <property type="entry name" value="Ribonuclease H-like superfamily/Ribonuclease H"/>
    <property type="match status" value="1"/>
</dbReference>
<dbReference type="AlphaFoldDB" id="A0A498I4T8"/>
<dbReference type="Proteomes" id="UP000290289">
    <property type="component" value="Chromosome 13"/>
</dbReference>
<comment type="caution">
    <text evidence="2">The sequence shown here is derived from an EMBL/GenBank/DDBJ whole genome shotgun (WGS) entry which is preliminary data.</text>
</comment>
<dbReference type="PANTHER" id="PTHR47723:SF23">
    <property type="entry name" value="REVERSE TRANSCRIPTASE-LIKE PROTEIN"/>
    <property type="match status" value="1"/>
</dbReference>
<feature type="domain" description="RNase H type-1" evidence="1">
    <location>
        <begin position="122"/>
        <end position="192"/>
    </location>
</feature>
<dbReference type="InterPro" id="IPR012337">
    <property type="entry name" value="RNaseH-like_sf"/>
</dbReference>